<feature type="domain" description="Nudix hydrolase" evidence="4">
    <location>
        <begin position="52"/>
        <end position="194"/>
    </location>
</feature>
<dbReference type="InterPro" id="IPR020084">
    <property type="entry name" value="NUDIX_hydrolase_CS"/>
</dbReference>
<comment type="caution">
    <text evidence="6">The sequence shown here is derived from an EMBL/GenBank/DDBJ whole genome shotgun (WGS) entry which is preliminary data.</text>
</comment>
<feature type="compositionally biased region" description="Basic and acidic residues" evidence="3">
    <location>
        <begin position="1"/>
        <end position="23"/>
    </location>
</feature>
<dbReference type="SUPFAM" id="SSF55811">
    <property type="entry name" value="Nudix"/>
    <property type="match status" value="1"/>
</dbReference>
<name>A0AAP4F761_9CORY</name>
<reference evidence="6 8" key="1">
    <citation type="submission" date="2023-05" db="EMBL/GenBank/DDBJ databases">
        <title>Metabolic capabilities are highly conserved among human nasal-associated Corynebacterium species in pangenomic analyses.</title>
        <authorList>
            <person name="Tran T.H."/>
            <person name="Roberts A.Q."/>
            <person name="Escapa I.F."/>
            <person name="Gao W."/>
            <person name="Conlan S."/>
            <person name="Kong H."/>
            <person name="Segre J.A."/>
            <person name="Kelly M.S."/>
            <person name="Lemon K.P."/>
        </authorList>
    </citation>
    <scope>NUCLEOTIDE SEQUENCE</scope>
    <source>
        <strain evidence="6">KPL2654</strain>
        <strain evidence="5 8">KPL2811</strain>
    </source>
</reference>
<dbReference type="InterPro" id="IPR000086">
    <property type="entry name" value="NUDIX_hydrolase_dom"/>
</dbReference>
<evidence type="ECO:0000256" key="1">
    <source>
        <dbReference type="ARBA" id="ARBA00001946"/>
    </source>
</evidence>
<dbReference type="PANTHER" id="PTHR43046:SF2">
    <property type="entry name" value="8-OXO-DGTP DIPHOSPHATASE-RELATED"/>
    <property type="match status" value="1"/>
</dbReference>
<dbReference type="AlphaFoldDB" id="A0AAP4F761"/>
<gene>
    <name evidence="5" type="ORF">QPX45_05640</name>
    <name evidence="6" type="ORF">QPX54_01190</name>
</gene>
<dbReference type="EMBL" id="JASNVP010000001">
    <property type="protein sequence ID" value="MDK4325134.1"/>
    <property type="molecule type" value="Genomic_DNA"/>
</dbReference>
<dbReference type="PROSITE" id="PS00893">
    <property type="entry name" value="NUDIX_BOX"/>
    <property type="match status" value="1"/>
</dbReference>
<evidence type="ECO:0000256" key="2">
    <source>
        <dbReference type="ARBA" id="ARBA00022801"/>
    </source>
</evidence>
<evidence type="ECO:0000259" key="4">
    <source>
        <dbReference type="PROSITE" id="PS51462"/>
    </source>
</evidence>
<dbReference type="Proteomes" id="UP001243856">
    <property type="component" value="Unassembled WGS sequence"/>
</dbReference>
<evidence type="ECO:0000313" key="7">
    <source>
        <dbReference type="Proteomes" id="UP001226160"/>
    </source>
</evidence>
<evidence type="ECO:0000313" key="6">
    <source>
        <dbReference type="EMBL" id="MDK4325134.1"/>
    </source>
</evidence>
<evidence type="ECO:0000313" key="5">
    <source>
        <dbReference type="EMBL" id="MDK4300734.1"/>
    </source>
</evidence>
<dbReference type="EMBL" id="JASNVK010000008">
    <property type="protein sequence ID" value="MDK4300734.1"/>
    <property type="molecule type" value="Genomic_DNA"/>
</dbReference>
<dbReference type="GO" id="GO:0016787">
    <property type="term" value="F:hydrolase activity"/>
    <property type="evidence" value="ECO:0007669"/>
    <property type="project" value="UniProtKB-KW"/>
</dbReference>
<dbReference type="RefSeq" id="WP_018120760.1">
    <property type="nucleotide sequence ID" value="NZ_CBCRTU010000006.1"/>
</dbReference>
<organism evidence="6 7">
    <name type="scientific">Corynebacterium propinquum</name>
    <dbReference type="NCBI Taxonomy" id="43769"/>
    <lineage>
        <taxon>Bacteria</taxon>
        <taxon>Bacillati</taxon>
        <taxon>Actinomycetota</taxon>
        <taxon>Actinomycetes</taxon>
        <taxon>Mycobacteriales</taxon>
        <taxon>Corynebacteriaceae</taxon>
        <taxon>Corynebacterium</taxon>
    </lineage>
</organism>
<evidence type="ECO:0000256" key="3">
    <source>
        <dbReference type="SAM" id="MobiDB-lite"/>
    </source>
</evidence>
<dbReference type="InterPro" id="IPR015797">
    <property type="entry name" value="NUDIX_hydrolase-like_dom_sf"/>
</dbReference>
<accession>A0AAP4F761</accession>
<dbReference type="EC" id="3.6.-.-" evidence="6"/>
<protein>
    <submittedName>
        <fullName evidence="6">NUDIX hydrolase</fullName>
        <ecNumber evidence="6">3.6.-.-</ecNumber>
    </submittedName>
</protein>
<dbReference type="PROSITE" id="PS51462">
    <property type="entry name" value="NUDIX"/>
    <property type="match status" value="1"/>
</dbReference>
<evidence type="ECO:0000313" key="8">
    <source>
        <dbReference type="Proteomes" id="UP001243856"/>
    </source>
</evidence>
<proteinExistence type="predicted"/>
<dbReference type="Gene3D" id="3.90.79.10">
    <property type="entry name" value="Nucleoside Triphosphate Pyrophosphohydrolase"/>
    <property type="match status" value="1"/>
</dbReference>
<sequence>MSDTHRASADRVGTERVGTERARTQAPTHRPSTHRGSGDGWAAGPNGSKLWGRFGAAGLFLLSGDSTVLMQLRAPWTSQGGTWGIPGGARDGHESASQAAVRETFEECGIEEADVTVLQEIVTAGPLPGDPERPELAGEWTYTTVLATTADGSELQTFPNAESDDLRWVPIDELEQLDLLAPFAESLPTLRNALAKLG</sequence>
<comment type="cofactor">
    <cofactor evidence="1">
        <name>Mg(2+)</name>
        <dbReference type="ChEBI" id="CHEBI:18420"/>
    </cofactor>
</comment>
<keyword evidence="8" id="KW-1185">Reference proteome</keyword>
<dbReference type="Pfam" id="PF00293">
    <property type="entry name" value="NUDIX"/>
    <property type="match status" value="1"/>
</dbReference>
<feature type="region of interest" description="Disordered" evidence="3">
    <location>
        <begin position="1"/>
        <end position="44"/>
    </location>
</feature>
<dbReference type="Proteomes" id="UP001226160">
    <property type="component" value="Unassembled WGS sequence"/>
</dbReference>
<dbReference type="GeneID" id="64188670"/>
<dbReference type="PANTHER" id="PTHR43046">
    <property type="entry name" value="GDP-MANNOSE MANNOSYL HYDROLASE"/>
    <property type="match status" value="1"/>
</dbReference>
<keyword evidence="2 6" id="KW-0378">Hydrolase</keyword>